<dbReference type="EMBL" id="JAACJJ010000028">
    <property type="protein sequence ID" value="KAF5322821.1"/>
    <property type="molecule type" value="Genomic_DNA"/>
</dbReference>
<gene>
    <name evidence="2" type="ORF">D9619_000292</name>
</gene>
<name>A0A8H5BGR0_9AGAR</name>
<reference evidence="2 3" key="1">
    <citation type="journal article" date="2020" name="ISME J.">
        <title>Uncovering the hidden diversity of litter-decomposition mechanisms in mushroom-forming fungi.</title>
        <authorList>
            <person name="Floudas D."/>
            <person name="Bentzer J."/>
            <person name="Ahren D."/>
            <person name="Johansson T."/>
            <person name="Persson P."/>
            <person name="Tunlid A."/>
        </authorList>
    </citation>
    <scope>NUCLEOTIDE SEQUENCE [LARGE SCALE GENOMIC DNA]</scope>
    <source>
        <strain evidence="2 3">CBS 101986</strain>
    </source>
</reference>
<dbReference type="InterPro" id="IPR036282">
    <property type="entry name" value="Glutathione-S-Trfase_C_sf"/>
</dbReference>
<dbReference type="CDD" id="cd00299">
    <property type="entry name" value="GST_C_family"/>
    <property type="match status" value="1"/>
</dbReference>
<keyword evidence="3" id="KW-1185">Reference proteome</keyword>
<dbReference type="InterPro" id="IPR058268">
    <property type="entry name" value="DUF7962"/>
</dbReference>
<dbReference type="Gene3D" id="3.40.30.110">
    <property type="match status" value="2"/>
</dbReference>
<dbReference type="Gene3D" id="1.20.1050.10">
    <property type="match status" value="1"/>
</dbReference>
<feature type="domain" description="DUF7962" evidence="1">
    <location>
        <begin position="75"/>
        <end position="172"/>
    </location>
</feature>
<protein>
    <recommendedName>
        <fullName evidence="1">DUF7962 domain-containing protein</fullName>
    </recommendedName>
</protein>
<dbReference type="OrthoDB" id="202840at2759"/>
<evidence type="ECO:0000259" key="1">
    <source>
        <dbReference type="Pfam" id="PF25907"/>
    </source>
</evidence>
<dbReference type="Proteomes" id="UP000567179">
    <property type="component" value="Unassembled WGS sequence"/>
</dbReference>
<proteinExistence type="predicted"/>
<dbReference type="Pfam" id="PF25907">
    <property type="entry name" value="DUF7962"/>
    <property type="match status" value="1"/>
</dbReference>
<dbReference type="AlphaFoldDB" id="A0A8H5BGR0"/>
<accession>A0A8H5BGR0</accession>
<organism evidence="2 3">
    <name type="scientific">Psilocybe cf. subviscida</name>
    <dbReference type="NCBI Taxonomy" id="2480587"/>
    <lineage>
        <taxon>Eukaryota</taxon>
        <taxon>Fungi</taxon>
        <taxon>Dikarya</taxon>
        <taxon>Basidiomycota</taxon>
        <taxon>Agaricomycotina</taxon>
        <taxon>Agaricomycetes</taxon>
        <taxon>Agaricomycetidae</taxon>
        <taxon>Agaricales</taxon>
        <taxon>Agaricineae</taxon>
        <taxon>Strophariaceae</taxon>
        <taxon>Psilocybe</taxon>
    </lineage>
</organism>
<comment type="caution">
    <text evidence="2">The sequence shown here is derived from an EMBL/GenBank/DDBJ whole genome shotgun (WGS) entry which is preliminary data.</text>
</comment>
<evidence type="ECO:0000313" key="2">
    <source>
        <dbReference type="EMBL" id="KAF5322821.1"/>
    </source>
</evidence>
<dbReference type="SUPFAM" id="SSF47616">
    <property type="entry name" value="GST C-terminal domain-like"/>
    <property type="match status" value="1"/>
</dbReference>
<sequence length="447" mass="49251">MLPRPEITDLLGVKYRRIPVLAVGNDVYCDSNIIITVLERRFPASKGYGTVFPTSEDALFTPVLGLLPWTSGFPDEFMKDRGELRGAPIDAQAFADYSPVAISTLSTHLSLIEEQLADGRKYLFRTSGPSLADIAVYFILNWARVLPGGGQLIDAEPAIKKWIDRINEEISELRKLIPEPTELTGVDAADAIKGAEHEPYGQVGFDAIEASRLGMHKGMEVKVTPEDTGRAHPTFGTLVALGKHEITIEVTPKGDGDAANHRVVRVHFPRLAFSIRSPDALVLLHLVRHSKCIHGIFADDDNLDIQSLAPQDLIEEQLSDGRKYLFTTTEPSLADIIFQWLERITAHLEVLRVAIPPPQELPGSQAAEVIIAADYEPLEVVGFDDVESERLGVKRGMEINVVPDDTARLWQPFTSTKKAGPPTCHHQGNLRALASIALLARMKILFS</sequence>
<evidence type="ECO:0000313" key="3">
    <source>
        <dbReference type="Proteomes" id="UP000567179"/>
    </source>
</evidence>